<keyword evidence="8 9" id="KW-0472">Membrane</keyword>
<dbReference type="PANTHER" id="PTHR24221">
    <property type="entry name" value="ATP-BINDING CASSETTE SUB-FAMILY B"/>
    <property type="match status" value="1"/>
</dbReference>
<keyword evidence="4 9" id="KW-0812">Transmembrane</keyword>
<dbReference type="InterPro" id="IPR039421">
    <property type="entry name" value="Type_1_exporter"/>
</dbReference>
<evidence type="ECO:0000256" key="3">
    <source>
        <dbReference type="ARBA" id="ARBA00022475"/>
    </source>
</evidence>
<feature type="transmembrane region" description="Helical" evidence="9">
    <location>
        <begin position="173"/>
        <end position="202"/>
    </location>
</feature>
<dbReference type="FunFam" id="3.40.50.300:FF:000299">
    <property type="entry name" value="ABC transporter ATP-binding protein/permease"/>
    <property type="match status" value="1"/>
</dbReference>
<evidence type="ECO:0000313" key="12">
    <source>
        <dbReference type="EMBL" id="AFU68504.1"/>
    </source>
</evidence>
<dbReference type="SUPFAM" id="SSF90123">
    <property type="entry name" value="ABC transporter transmembrane region"/>
    <property type="match status" value="1"/>
</dbReference>
<evidence type="ECO:0000256" key="5">
    <source>
        <dbReference type="ARBA" id="ARBA00022741"/>
    </source>
</evidence>
<reference evidence="12" key="1">
    <citation type="submission" date="2006-03" db="EMBL/GenBank/DDBJ databases">
        <authorList>
            <person name="Bowman J."/>
            <person name="Ferriera S."/>
            <person name="Johnson J."/>
            <person name="Kravitz S."/>
            <person name="Halpern A."/>
            <person name="Remington K."/>
            <person name="Beeson K."/>
            <person name="Tran B."/>
            <person name="Rogers Y.-H."/>
            <person name="Friedman R."/>
            <person name="Venter J.C."/>
        </authorList>
    </citation>
    <scope>NUCLEOTIDE SEQUENCE [LARGE SCALE GENOMIC DNA]</scope>
    <source>
        <strain evidence="12">ATCC 700755</strain>
    </source>
</reference>
<feature type="domain" description="ABC transporter" evidence="10">
    <location>
        <begin position="360"/>
        <end position="596"/>
    </location>
</feature>
<dbReference type="Gene3D" id="3.40.50.300">
    <property type="entry name" value="P-loop containing nucleotide triphosphate hydrolases"/>
    <property type="match status" value="1"/>
</dbReference>
<sequence length="599" mass="67615">MKLIKNIIKKYMGSFAYYYSYLGYRMWFLLITSILVGLLDGLGLTMFIPLLSMIASDQAEASSSALGNFGFIVEGLNNIGLELNLVVVLMTMLVFFVGKGFAKFFERYLRVVYQQYFISRIRFENIDALVNYNYEAFTSADAGKIQNTLSGEVERVMQSFRTYSDMLQQSVMLLTYAALAVISSPQFAMLIVMGGFLTNLLFSSMYKKTKLLSFDLVKSNNLFQGFIIQSVAFYKYLKATASIIDYKRFLKEKVNEIEFITRKMGILSSIMLGMREPLMIGVVVAVILIQVELLEGSLATIMLSLLFFYRGLTALSSIQTSYNKFLSFSGSIDNMKSFTKSLQASPEVNGDDKVSSIQNIEFKNLSFSYNKKNTVLRNINLNIKPKQSIAFIGESGSGKTTLINLLAGLLKPSNGDLLINQKSIHSIELVNYRRRIGYITQEPIIFDDTLFNNVTLWDQKNEENLIRFQEAIKKSQLSSFISDLSDKEEERIGNNGVTLSGGQKQRISIARELYKDVDILLMDEATSALDTKTEKNIQKSIDDLKGEYTIIMIAHRLSTVKTCDQIVLLDKGEIKAKGDYKTLIENSSEFATMISSQQL</sequence>
<dbReference type="Gene3D" id="1.20.1560.10">
    <property type="entry name" value="ABC transporter type 1, transmembrane domain"/>
    <property type="match status" value="1"/>
</dbReference>
<evidence type="ECO:0000256" key="7">
    <source>
        <dbReference type="ARBA" id="ARBA00022989"/>
    </source>
</evidence>
<feature type="transmembrane region" description="Helical" evidence="9">
    <location>
        <begin position="27"/>
        <end position="55"/>
    </location>
</feature>
<evidence type="ECO:0000256" key="2">
    <source>
        <dbReference type="ARBA" id="ARBA00022448"/>
    </source>
</evidence>
<dbReference type="Proteomes" id="UP000008514">
    <property type="component" value="Chromosome"/>
</dbReference>
<feature type="transmembrane region" description="Helical" evidence="9">
    <location>
        <begin position="75"/>
        <end position="97"/>
    </location>
</feature>
<organism evidence="12 13">
    <name type="scientific">Psychroflexus torquis (strain ATCC 700755 / CIP 106069 / ACAM 623)</name>
    <dbReference type="NCBI Taxonomy" id="313595"/>
    <lineage>
        <taxon>Bacteria</taxon>
        <taxon>Pseudomonadati</taxon>
        <taxon>Bacteroidota</taxon>
        <taxon>Flavobacteriia</taxon>
        <taxon>Flavobacteriales</taxon>
        <taxon>Flavobacteriaceae</taxon>
        <taxon>Psychroflexus</taxon>
    </lineage>
</organism>
<evidence type="ECO:0000256" key="6">
    <source>
        <dbReference type="ARBA" id="ARBA00022840"/>
    </source>
</evidence>
<dbReference type="SUPFAM" id="SSF52540">
    <property type="entry name" value="P-loop containing nucleoside triphosphate hydrolases"/>
    <property type="match status" value="1"/>
</dbReference>
<dbReference type="InterPro" id="IPR036640">
    <property type="entry name" value="ABC1_TM_sf"/>
</dbReference>
<comment type="subcellular location">
    <subcellularLocation>
        <location evidence="1">Cell membrane</location>
        <topology evidence="1">Multi-pass membrane protein</topology>
    </subcellularLocation>
</comment>
<keyword evidence="13" id="KW-1185">Reference proteome</keyword>
<evidence type="ECO:0000259" key="10">
    <source>
        <dbReference type="PROSITE" id="PS50893"/>
    </source>
</evidence>
<dbReference type="PROSITE" id="PS50929">
    <property type="entry name" value="ABC_TM1F"/>
    <property type="match status" value="1"/>
</dbReference>
<evidence type="ECO:0000313" key="13">
    <source>
        <dbReference type="Proteomes" id="UP000008514"/>
    </source>
</evidence>
<dbReference type="AlphaFoldDB" id="K4IDP3"/>
<keyword evidence="5" id="KW-0547">Nucleotide-binding</keyword>
<keyword evidence="7 9" id="KW-1133">Transmembrane helix</keyword>
<dbReference type="GO" id="GO:0140359">
    <property type="term" value="F:ABC-type transporter activity"/>
    <property type="evidence" value="ECO:0007669"/>
    <property type="project" value="InterPro"/>
</dbReference>
<dbReference type="HOGENOM" id="CLU_000604_84_3_10"/>
<dbReference type="RefSeq" id="WP_015024101.1">
    <property type="nucleotide sequence ID" value="NC_018721.1"/>
</dbReference>
<reference evidence="12" key="2">
    <citation type="submission" date="2012-09" db="EMBL/GenBank/DDBJ databases">
        <title>The complete sequence of Psychroflexus torquis an extreme psychrophile from sea-ice that is stimulated by light.</title>
        <authorList>
            <person name="Feng S."/>
            <person name="Powell S.M."/>
            <person name="Bowman J.P."/>
        </authorList>
    </citation>
    <scope>NUCLEOTIDE SEQUENCE [LARGE SCALE GENOMIC DNA]</scope>
    <source>
        <strain evidence="12">ATCC 700755</strain>
    </source>
</reference>
<evidence type="ECO:0000256" key="4">
    <source>
        <dbReference type="ARBA" id="ARBA00022692"/>
    </source>
</evidence>
<gene>
    <name evidence="12" type="ordered locus">P700755_001637</name>
</gene>
<dbReference type="InterPro" id="IPR027417">
    <property type="entry name" value="P-loop_NTPase"/>
</dbReference>
<dbReference type="PANTHER" id="PTHR24221:SF654">
    <property type="entry name" value="ATP-BINDING CASSETTE SUB-FAMILY B MEMBER 6"/>
    <property type="match status" value="1"/>
</dbReference>
<dbReference type="eggNOG" id="COG1132">
    <property type="taxonomic scope" value="Bacteria"/>
</dbReference>
<dbReference type="KEGG" id="ptq:P700755_001637"/>
<feature type="transmembrane region" description="Helical" evidence="9">
    <location>
        <begin position="265"/>
        <end position="291"/>
    </location>
</feature>
<dbReference type="EMBL" id="CP003879">
    <property type="protein sequence ID" value="AFU68504.1"/>
    <property type="molecule type" value="Genomic_DNA"/>
</dbReference>
<dbReference type="InterPro" id="IPR017871">
    <property type="entry name" value="ABC_transporter-like_CS"/>
</dbReference>
<dbReference type="PROSITE" id="PS00211">
    <property type="entry name" value="ABC_TRANSPORTER_1"/>
    <property type="match status" value="1"/>
</dbReference>
<feature type="domain" description="ABC transmembrane type-1" evidence="11">
    <location>
        <begin position="27"/>
        <end position="327"/>
    </location>
</feature>
<dbReference type="SMART" id="SM00382">
    <property type="entry name" value="AAA"/>
    <property type="match status" value="1"/>
</dbReference>
<dbReference type="GO" id="GO:0005886">
    <property type="term" value="C:plasma membrane"/>
    <property type="evidence" value="ECO:0007669"/>
    <property type="project" value="UniProtKB-SubCell"/>
</dbReference>
<evidence type="ECO:0000256" key="8">
    <source>
        <dbReference type="ARBA" id="ARBA00023136"/>
    </source>
</evidence>
<proteinExistence type="predicted"/>
<dbReference type="InterPro" id="IPR003593">
    <property type="entry name" value="AAA+_ATPase"/>
</dbReference>
<keyword evidence="6" id="KW-0067">ATP-binding</keyword>
<dbReference type="GO" id="GO:0005524">
    <property type="term" value="F:ATP binding"/>
    <property type="evidence" value="ECO:0007669"/>
    <property type="project" value="UniProtKB-KW"/>
</dbReference>
<evidence type="ECO:0000259" key="11">
    <source>
        <dbReference type="PROSITE" id="PS50929"/>
    </source>
</evidence>
<dbReference type="PROSITE" id="PS50893">
    <property type="entry name" value="ABC_TRANSPORTER_2"/>
    <property type="match status" value="1"/>
</dbReference>
<accession>K4IDP3</accession>
<keyword evidence="2" id="KW-0813">Transport</keyword>
<name>K4IDP3_PSYTT</name>
<dbReference type="InterPro" id="IPR011527">
    <property type="entry name" value="ABC1_TM_dom"/>
</dbReference>
<dbReference type="InterPro" id="IPR003439">
    <property type="entry name" value="ABC_transporter-like_ATP-bd"/>
</dbReference>
<protein>
    <submittedName>
        <fullName evidence="12">Polysaccharide flippase</fullName>
    </submittedName>
</protein>
<dbReference type="GO" id="GO:0016887">
    <property type="term" value="F:ATP hydrolysis activity"/>
    <property type="evidence" value="ECO:0007669"/>
    <property type="project" value="InterPro"/>
</dbReference>
<dbReference type="STRING" id="313595.P700755_001637"/>
<keyword evidence="3" id="KW-1003">Cell membrane</keyword>
<evidence type="ECO:0000256" key="1">
    <source>
        <dbReference type="ARBA" id="ARBA00004651"/>
    </source>
</evidence>
<evidence type="ECO:0000256" key="9">
    <source>
        <dbReference type="SAM" id="Phobius"/>
    </source>
</evidence>
<feature type="transmembrane region" description="Helical" evidence="9">
    <location>
        <begin position="222"/>
        <end position="244"/>
    </location>
</feature>
<dbReference type="Pfam" id="PF00005">
    <property type="entry name" value="ABC_tran"/>
    <property type="match status" value="1"/>
</dbReference>